<dbReference type="PANTHER" id="PTHR30055">
    <property type="entry name" value="HTH-TYPE TRANSCRIPTIONAL REGULATOR RUTR"/>
    <property type="match status" value="1"/>
</dbReference>
<dbReference type="Gene3D" id="1.10.357.10">
    <property type="entry name" value="Tetracycline Repressor, domain 2"/>
    <property type="match status" value="1"/>
</dbReference>
<evidence type="ECO:0000313" key="7">
    <source>
        <dbReference type="EMBL" id="MDA2812200.1"/>
    </source>
</evidence>
<evidence type="ECO:0000256" key="2">
    <source>
        <dbReference type="ARBA" id="ARBA00023125"/>
    </source>
</evidence>
<sequence>MAERSDTRARIVGAAARLLDEEGPEAVTTRSVSAAAGVQPPAIYRLFGDMGGLLDAVAAEGFARYLARKEAQPATGDPVDDLRAGWDLHQEFAMEHPAHYRLMYRPDRTDATSGALERSEEILQGLIRAIAEAGRLVTGVEHAARMVHSAGRGVAFSQIEVPPEKRDPDLSDRMREAVLASITTDAPDRNAGRGGDSAADEDAGGPDREPARRAIALRAILDDSPAPLTRGERTLLEELLDRIAGGTGR</sequence>
<dbReference type="SUPFAM" id="SSF46689">
    <property type="entry name" value="Homeodomain-like"/>
    <property type="match status" value="1"/>
</dbReference>
<dbReference type="Pfam" id="PF13305">
    <property type="entry name" value="TetR_C_33"/>
    <property type="match status" value="1"/>
</dbReference>
<name>A0ABT4U5H2_9ACTN</name>
<evidence type="ECO:0000256" key="4">
    <source>
        <dbReference type="PROSITE-ProRule" id="PRU00335"/>
    </source>
</evidence>
<dbReference type="SUPFAM" id="SSF48498">
    <property type="entry name" value="Tetracyclin repressor-like, C-terminal domain"/>
    <property type="match status" value="1"/>
</dbReference>
<keyword evidence="3" id="KW-0804">Transcription</keyword>
<dbReference type="InterPro" id="IPR036271">
    <property type="entry name" value="Tet_transcr_reg_TetR-rel_C_sf"/>
</dbReference>
<dbReference type="PANTHER" id="PTHR30055:SF220">
    <property type="entry name" value="TETR-FAMILY REGULATORY PROTEIN"/>
    <property type="match status" value="1"/>
</dbReference>
<dbReference type="RefSeq" id="WP_270686676.1">
    <property type="nucleotide sequence ID" value="NZ_JAQFWQ010000044.1"/>
</dbReference>
<evidence type="ECO:0000256" key="1">
    <source>
        <dbReference type="ARBA" id="ARBA00023015"/>
    </source>
</evidence>
<dbReference type="PROSITE" id="PS50977">
    <property type="entry name" value="HTH_TETR_2"/>
    <property type="match status" value="1"/>
</dbReference>
<protein>
    <submittedName>
        <fullName evidence="7">TetR/AcrR family transcriptional regulator</fullName>
    </submittedName>
</protein>
<proteinExistence type="predicted"/>
<dbReference type="Proteomes" id="UP001527866">
    <property type="component" value="Unassembled WGS sequence"/>
</dbReference>
<comment type="caution">
    <text evidence="7">The sequence shown here is derived from an EMBL/GenBank/DDBJ whole genome shotgun (WGS) entry which is preliminary data.</text>
</comment>
<evidence type="ECO:0000313" key="8">
    <source>
        <dbReference type="Proteomes" id="UP001527866"/>
    </source>
</evidence>
<feature type="domain" description="HTH tetR-type" evidence="6">
    <location>
        <begin position="5"/>
        <end position="65"/>
    </location>
</feature>
<dbReference type="InterPro" id="IPR050109">
    <property type="entry name" value="HTH-type_TetR-like_transc_reg"/>
</dbReference>
<dbReference type="Pfam" id="PF00440">
    <property type="entry name" value="TetR_N"/>
    <property type="match status" value="1"/>
</dbReference>
<keyword evidence="2 4" id="KW-0238">DNA-binding</keyword>
<dbReference type="EMBL" id="JAQFWQ010000044">
    <property type="protein sequence ID" value="MDA2812200.1"/>
    <property type="molecule type" value="Genomic_DNA"/>
</dbReference>
<feature type="DNA-binding region" description="H-T-H motif" evidence="4">
    <location>
        <begin position="28"/>
        <end position="47"/>
    </location>
</feature>
<organism evidence="7 8">
    <name type="scientific">Nocardiopsis endophytica</name>
    <dbReference type="NCBI Taxonomy" id="3018445"/>
    <lineage>
        <taxon>Bacteria</taxon>
        <taxon>Bacillati</taxon>
        <taxon>Actinomycetota</taxon>
        <taxon>Actinomycetes</taxon>
        <taxon>Streptosporangiales</taxon>
        <taxon>Nocardiopsidaceae</taxon>
        <taxon>Nocardiopsis</taxon>
    </lineage>
</organism>
<gene>
    <name evidence="7" type="ORF">O4J56_16260</name>
</gene>
<accession>A0ABT4U5H2</accession>
<feature type="region of interest" description="Disordered" evidence="5">
    <location>
        <begin position="181"/>
        <end position="211"/>
    </location>
</feature>
<evidence type="ECO:0000256" key="3">
    <source>
        <dbReference type="ARBA" id="ARBA00023163"/>
    </source>
</evidence>
<evidence type="ECO:0000256" key="5">
    <source>
        <dbReference type="SAM" id="MobiDB-lite"/>
    </source>
</evidence>
<keyword evidence="8" id="KW-1185">Reference proteome</keyword>
<reference evidence="7 8" key="1">
    <citation type="submission" date="2023-01" db="EMBL/GenBank/DDBJ databases">
        <title>Draft genome sequence of Nocardiopsis sp. RSe5-2 isolated from halophytes.</title>
        <authorList>
            <person name="Duangmal K."/>
            <person name="Chantavorakit T."/>
        </authorList>
    </citation>
    <scope>NUCLEOTIDE SEQUENCE [LARGE SCALE GENOMIC DNA]</scope>
    <source>
        <strain evidence="7 8">RSe5-2</strain>
    </source>
</reference>
<dbReference type="InterPro" id="IPR009057">
    <property type="entry name" value="Homeodomain-like_sf"/>
</dbReference>
<dbReference type="InterPro" id="IPR025996">
    <property type="entry name" value="MT1864/Rv1816-like_C"/>
</dbReference>
<evidence type="ECO:0000259" key="6">
    <source>
        <dbReference type="PROSITE" id="PS50977"/>
    </source>
</evidence>
<dbReference type="InterPro" id="IPR001647">
    <property type="entry name" value="HTH_TetR"/>
</dbReference>
<keyword evidence="1" id="KW-0805">Transcription regulation</keyword>